<keyword evidence="6 12" id="KW-0418">Kinase</keyword>
<proteinExistence type="predicted"/>
<feature type="compositionally biased region" description="Basic residues" evidence="9">
    <location>
        <begin position="12"/>
        <end position="23"/>
    </location>
</feature>
<keyword evidence="7" id="KW-0067">ATP-binding</keyword>
<evidence type="ECO:0000256" key="1">
    <source>
        <dbReference type="ARBA" id="ARBA00000085"/>
    </source>
</evidence>
<feature type="domain" description="Signal transduction histidine kinase subgroup 3 dimerisation and phosphoacceptor" evidence="11">
    <location>
        <begin position="165"/>
        <end position="231"/>
    </location>
</feature>
<dbReference type="GO" id="GO:0000155">
    <property type="term" value="F:phosphorelay sensor kinase activity"/>
    <property type="evidence" value="ECO:0007669"/>
    <property type="project" value="InterPro"/>
</dbReference>
<evidence type="ECO:0000259" key="10">
    <source>
        <dbReference type="Pfam" id="PF02518"/>
    </source>
</evidence>
<evidence type="ECO:0000256" key="6">
    <source>
        <dbReference type="ARBA" id="ARBA00022777"/>
    </source>
</evidence>
<evidence type="ECO:0000256" key="2">
    <source>
        <dbReference type="ARBA" id="ARBA00012438"/>
    </source>
</evidence>
<dbReference type="KEGG" id="nall:PP769_10610"/>
<dbReference type="Pfam" id="PF07730">
    <property type="entry name" value="HisKA_3"/>
    <property type="match status" value="1"/>
</dbReference>
<dbReference type="PANTHER" id="PTHR24421:SF10">
    <property type="entry name" value="NITRATE_NITRITE SENSOR PROTEIN NARQ"/>
    <property type="match status" value="1"/>
</dbReference>
<reference evidence="12 13" key="1">
    <citation type="submission" date="2023-01" db="EMBL/GenBank/DDBJ databases">
        <title>Cultivation and genomic characterization of new, ubiquitous marine nitrite-oxidizing bacteria from the Nitrospirales.</title>
        <authorList>
            <person name="Mueller A.J."/>
            <person name="Daebeler A."/>
            <person name="Herbold C.W."/>
            <person name="Kirkegaard R.H."/>
            <person name="Daims H."/>
        </authorList>
    </citation>
    <scope>NUCLEOTIDE SEQUENCE [LARGE SCALE GENOMIC DNA]</scope>
    <source>
        <strain evidence="12 13">VA</strain>
    </source>
</reference>
<dbReference type="InterPro" id="IPR011712">
    <property type="entry name" value="Sig_transdc_His_kin_sub3_dim/P"/>
</dbReference>
<evidence type="ECO:0000259" key="11">
    <source>
        <dbReference type="Pfam" id="PF07730"/>
    </source>
</evidence>
<dbReference type="Gene3D" id="1.20.5.1930">
    <property type="match status" value="1"/>
</dbReference>
<sequence length="378" mass="42080">MPSPKPSARSPRLTKRSPRRSKAKVTSSRVAIIGGGHGGTALMEIFAEDPLVTVVGLSEIRPHTMGVRLAKKIGIPVLRRYQDLLKIKDVDLVIDVTGDPDVEKTLLESHAPHLALVGGASAKFMWQLIEARIRASAEIENTLTRYQSLFRLYVKEEAEGAVDEERTRIACEIHDGLVQTLVGVSLKMERVRELVAEDPPKCLTMLNQTTVQLKHAIQEAREVVYNLRPGQYDHLAFIPALSNYLKAYEREHRIRTEFEGSGDESHLDPKAKVFVFRMVQEALSNVAKHAGATKVIVKVALKKDVLKATVTDNGQGFDVKAEGQNPEKWDHFGVRSMTERARMLGGNVQWVSKPGTGTKVEIFIPLVLKEKVPYAQND</sequence>
<feature type="domain" description="Histidine kinase/HSP90-like ATPase" evidence="10">
    <location>
        <begin position="274"/>
        <end position="366"/>
    </location>
</feature>
<dbReference type="EMBL" id="CP116967">
    <property type="protein sequence ID" value="WNM56434.1"/>
    <property type="molecule type" value="Genomic_DNA"/>
</dbReference>
<dbReference type="Gene3D" id="3.30.565.10">
    <property type="entry name" value="Histidine kinase-like ATPase, C-terminal domain"/>
    <property type="match status" value="1"/>
</dbReference>
<evidence type="ECO:0000256" key="7">
    <source>
        <dbReference type="ARBA" id="ARBA00022840"/>
    </source>
</evidence>
<dbReference type="SUPFAM" id="SSF55874">
    <property type="entry name" value="ATPase domain of HSP90 chaperone/DNA topoisomerase II/histidine kinase"/>
    <property type="match status" value="1"/>
</dbReference>
<dbReference type="InterPro" id="IPR036291">
    <property type="entry name" value="NAD(P)-bd_dom_sf"/>
</dbReference>
<gene>
    <name evidence="12" type="ORF">PP769_10610</name>
</gene>
<dbReference type="SUPFAM" id="SSF51735">
    <property type="entry name" value="NAD(P)-binding Rossmann-fold domains"/>
    <property type="match status" value="1"/>
</dbReference>
<keyword evidence="5" id="KW-0547">Nucleotide-binding</keyword>
<evidence type="ECO:0000256" key="4">
    <source>
        <dbReference type="ARBA" id="ARBA00022679"/>
    </source>
</evidence>
<dbReference type="GO" id="GO:0046983">
    <property type="term" value="F:protein dimerization activity"/>
    <property type="evidence" value="ECO:0007669"/>
    <property type="project" value="InterPro"/>
</dbReference>
<dbReference type="CDD" id="cd16917">
    <property type="entry name" value="HATPase_UhpB-NarQ-NarX-like"/>
    <property type="match status" value="1"/>
</dbReference>
<dbReference type="PANTHER" id="PTHR24421">
    <property type="entry name" value="NITRATE/NITRITE SENSOR PROTEIN NARX-RELATED"/>
    <property type="match status" value="1"/>
</dbReference>
<dbReference type="GO" id="GO:0005524">
    <property type="term" value="F:ATP binding"/>
    <property type="evidence" value="ECO:0007669"/>
    <property type="project" value="UniProtKB-KW"/>
</dbReference>
<dbReference type="Gene3D" id="3.40.50.720">
    <property type="entry name" value="NAD(P)-binding Rossmann-like Domain"/>
    <property type="match status" value="1"/>
</dbReference>
<dbReference type="InterPro" id="IPR036890">
    <property type="entry name" value="HATPase_C_sf"/>
</dbReference>
<feature type="region of interest" description="Disordered" evidence="9">
    <location>
        <begin position="1"/>
        <end position="27"/>
    </location>
</feature>
<name>A0AA96GCW8_9BACT</name>
<evidence type="ECO:0000256" key="9">
    <source>
        <dbReference type="SAM" id="MobiDB-lite"/>
    </source>
</evidence>
<evidence type="ECO:0000313" key="13">
    <source>
        <dbReference type="Proteomes" id="UP001302719"/>
    </source>
</evidence>
<comment type="catalytic activity">
    <reaction evidence="1">
        <text>ATP + protein L-histidine = ADP + protein N-phospho-L-histidine.</text>
        <dbReference type="EC" id="2.7.13.3"/>
    </reaction>
</comment>
<evidence type="ECO:0000256" key="5">
    <source>
        <dbReference type="ARBA" id="ARBA00022741"/>
    </source>
</evidence>
<evidence type="ECO:0000256" key="8">
    <source>
        <dbReference type="ARBA" id="ARBA00023012"/>
    </source>
</evidence>
<keyword evidence="3" id="KW-0597">Phosphoprotein</keyword>
<organism evidence="12 13">
    <name type="scientific">Candidatus Nitrospira allomarina</name>
    <dbReference type="NCBI Taxonomy" id="3020900"/>
    <lineage>
        <taxon>Bacteria</taxon>
        <taxon>Pseudomonadati</taxon>
        <taxon>Nitrospirota</taxon>
        <taxon>Nitrospiria</taxon>
        <taxon>Nitrospirales</taxon>
        <taxon>Nitrospiraceae</taxon>
        <taxon>Nitrospira</taxon>
    </lineage>
</organism>
<protein>
    <recommendedName>
        <fullName evidence="2">histidine kinase</fullName>
        <ecNumber evidence="2">2.7.13.3</ecNumber>
    </recommendedName>
</protein>
<dbReference type="InterPro" id="IPR050482">
    <property type="entry name" value="Sensor_HK_TwoCompSys"/>
</dbReference>
<keyword evidence="4" id="KW-0808">Transferase</keyword>
<dbReference type="Pfam" id="PF02518">
    <property type="entry name" value="HATPase_c"/>
    <property type="match status" value="1"/>
</dbReference>
<dbReference type="EC" id="2.7.13.3" evidence="2"/>
<dbReference type="RefSeq" id="WP_312640024.1">
    <property type="nucleotide sequence ID" value="NZ_CP116967.1"/>
</dbReference>
<dbReference type="InterPro" id="IPR003594">
    <property type="entry name" value="HATPase_dom"/>
</dbReference>
<accession>A0AA96GCW8</accession>
<evidence type="ECO:0000256" key="3">
    <source>
        <dbReference type="ARBA" id="ARBA00022553"/>
    </source>
</evidence>
<keyword evidence="13" id="KW-1185">Reference proteome</keyword>
<keyword evidence="8" id="KW-0902">Two-component regulatory system</keyword>
<dbReference type="AlphaFoldDB" id="A0AA96GCW8"/>
<evidence type="ECO:0000313" key="12">
    <source>
        <dbReference type="EMBL" id="WNM56434.1"/>
    </source>
</evidence>
<dbReference type="GO" id="GO:0016020">
    <property type="term" value="C:membrane"/>
    <property type="evidence" value="ECO:0007669"/>
    <property type="project" value="InterPro"/>
</dbReference>
<dbReference type="Proteomes" id="UP001302719">
    <property type="component" value="Chromosome"/>
</dbReference>